<gene>
    <name evidence="2" type="ORF">HINF_LOCUS65340</name>
    <name evidence="1" type="ORF">HINF_LOCUS9743</name>
</gene>
<reference evidence="1" key="1">
    <citation type="submission" date="2023-06" db="EMBL/GenBank/DDBJ databases">
        <authorList>
            <person name="Kurt Z."/>
        </authorList>
    </citation>
    <scope>NUCLEOTIDE SEQUENCE</scope>
</reference>
<organism evidence="1">
    <name type="scientific">Hexamita inflata</name>
    <dbReference type="NCBI Taxonomy" id="28002"/>
    <lineage>
        <taxon>Eukaryota</taxon>
        <taxon>Metamonada</taxon>
        <taxon>Diplomonadida</taxon>
        <taxon>Hexamitidae</taxon>
        <taxon>Hexamitinae</taxon>
        <taxon>Hexamita</taxon>
    </lineage>
</organism>
<dbReference type="EMBL" id="CATOUU010000245">
    <property type="protein sequence ID" value="CAI9922098.1"/>
    <property type="molecule type" value="Genomic_DNA"/>
</dbReference>
<name>A0AA86NN83_9EUKA</name>
<accession>A0AA86NN83</accession>
<dbReference type="AlphaFoldDB" id="A0AA86NN83"/>
<comment type="caution">
    <text evidence="1">The sequence shown here is derived from an EMBL/GenBank/DDBJ whole genome shotgun (WGS) entry which is preliminary data.</text>
</comment>
<evidence type="ECO:0000313" key="3">
    <source>
        <dbReference type="Proteomes" id="UP001642409"/>
    </source>
</evidence>
<protein>
    <submittedName>
        <fullName evidence="2">Hypothetical_protein</fullName>
    </submittedName>
</protein>
<sequence>MVALNAYLASITDKQVTFQEETQIIKHLMQWLTYMQKKQQITLIIFIQTMMKMIDSEIHLIVYIISILQIQKDDKIPINHYKFDNFQYILALKLVCLNTQNPAKTHLNTVRQSLTSRLGAESYEQYQGK</sequence>
<reference evidence="2 3" key="2">
    <citation type="submission" date="2024-07" db="EMBL/GenBank/DDBJ databases">
        <authorList>
            <person name="Akdeniz Z."/>
        </authorList>
    </citation>
    <scope>NUCLEOTIDE SEQUENCE [LARGE SCALE GENOMIC DNA]</scope>
</reference>
<proteinExistence type="predicted"/>
<dbReference type="Proteomes" id="UP001642409">
    <property type="component" value="Unassembled WGS sequence"/>
</dbReference>
<dbReference type="EMBL" id="CAXDID020000428">
    <property type="protein sequence ID" value="CAL6090502.1"/>
    <property type="molecule type" value="Genomic_DNA"/>
</dbReference>
<evidence type="ECO:0000313" key="1">
    <source>
        <dbReference type="EMBL" id="CAI9922098.1"/>
    </source>
</evidence>
<keyword evidence="3" id="KW-1185">Reference proteome</keyword>
<evidence type="ECO:0000313" key="2">
    <source>
        <dbReference type="EMBL" id="CAL6090502.1"/>
    </source>
</evidence>